<evidence type="ECO:0000313" key="2">
    <source>
        <dbReference type="EMBL" id="MFC3097396.1"/>
    </source>
</evidence>
<dbReference type="RefSeq" id="WP_336926189.1">
    <property type="nucleotide sequence ID" value="NZ_JBANRO010000006.1"/>
</dbReference>
<reference evidence="3" key="1">
    <citation type="journal article" date="2019" name="Int. J. Syst. Evol. Microbiol.">
        <title>The Global Catalogue of Microorganisms (GCM) 10K type strain sequencing project: providing services to taxonomists for standard genome sequencing and annotation.</title>
        <authorList>
            <consortium name="The Broad Institute Genomics Platform"/>
            <consortium name="The Broad Institute Genome Sequencing Center for Infectious Disease"/>
            <person name="Wu L."/>
            <person name="Ma J."/>
        </authorList>
    </citation>
    <scope>NUCLEOTIDE SEQUENCE [LARGE SCALE GENOMIC DNA]</scope>
    <source>
        <strain evidence="3">KCTC 52607</strain>
    </source>
</reference>
<name>A0ABV7E750_9SPHN</name>
<evidence type="ECO:0000256" key="1">
    <source>
        <dbReference type="SAM" id="MobiDB-lite"/>
    </source>
</evidence>
<sequence>MSSAPGQPFDAQPIGLIAANLVGYELPRKTRALLSRGDSPRTGQPVWRNSYYVGQIEDRIWKPINGGSARGGKRWTGALLKAAKALELKTRAERRETDPGCRNGVLGDVGIAVLEYLYEHVDFMTGRLDPAIRTIADAIGRAYSAVHLALCRLREAGFISWMRRSEKLEDPEPGGPQVKQASNAYALHAPPSMREWLGRLFGKAPTPACEEDRRRQQKAEFERMLAGLTAREYSATFNRDPYLGDVLGRIAALVDEREARSANPPGPMKPGDHSDP</sequence>
<organism evidence="2 3">
    <name type="scientific">Alteraurantiacibacter palmitatis</name>
    <dbReference type="NCBI Taxonomy" id="2054628"/>
    <lineage>
        <taxon>Bacteria</taxon>
        <taxon>Pseudomonadati</taxon>
        <taxon>Pseudomonadota</taxon>
        <taxon>Alphaproteobacteria</taxon>
        <taxon>Sphingomonadales</taxon>
        <taxon>Erythrobacteraceae</taxon>
        <taxon>Alteraurantiacibacter</taxon>
    </lineage>
</organism>
<protein>
    <recommendedName>
        <fullName evidence="4">Helix-turn-helix domain-containing protein</fullName>
    </recommendedName>
</protein>
<evidence type="ECO:0000313" key="3">
    <source>
        <dbReference type="Proteomes" id="UP001595456"/>
    </source>
</evidence>
<accession>A0ABV7E750</accession>
<evidence type="ECO:0008006" key="4">
    <source>
        <dbReference type="Google" id="ProtNLM"/>
    </source>
</evidence>
<feature type="region of interest" description="Disordered" evidence="1">
    <location>
        <begin position="257"/>
        <end position="276"/>
    </location>
</feature>
<keyword evidence="3" id="KW-1185">Reference proteome</keyword>
<dbReference type="Proteomes" id="UP001595456">
    <property type="component" value="Unassembled WGS sequence"/>
</dbReference>
<proteinExistence type="predicted"/>
<dbReference type="EMBL" id="JBHRST010000008">
    <property type="protein sequence ID" value="MFC3097396.1"/>
    <property type="molecule type" value="Genomic_DNA"/>
</dbReference>
<comment type="caution">
    <text evidence="2">The sequence shown here is derived from an EMBL/GenBank/DDBJ whole genome shotgun (WGS) entry which is preliminary data.</text>
</comment>
<gene>
    <name evidence="2" type="ORF">ACFODU_06210</name>
</gene>